<evidence type="ECO:0000313" key="1">
    <source>
        <dbReference type="EMBL" id="MVW74082.1"/>
    </source>
</evidence>
<protein>
    <submittedName>
        <fullName evidence="1">Uncharacterized protein</fullName>
    </submittedName>
</protein>
<comment type="caution">
    <text evidence="1">The sequence shown here is derived from an EMBL/GenBank/DDBJ whole genome shotgun (WGS) entry which is preliminary data.</text>
</comment>
<name>A0A6I4KTV2_9PSED</name>
<reference evidence="1 2" key="1">
    <citation type="submission" date="2019-11" db="EMBL/GenBank/DDBJ databases">
        <title>Pseudomonas flavidum sp. nov., isolated from Baiyang Lake.</title>
        <authorList>
            <person name="Zhao Y."/>
        </authorList>
    </citation>
    <scope>NUCLEOTIDE SEQUENCE [LARGE SCALE GENOMIC DNA]</scope>
    <source>
        <strain evidence="2">R-22-3 w-18</strain>
    </source>
</reference>
<proteinExistence type="predicted"/>
<accession>A0A6I4KTV2</accession>
<sequence>MKRADIRARHAAGVQFDTHLIPNPGNTREWIVLLKKGVGTSYFLIDEQDEVESFADLNALIDELRQLGIKNAEIHC</sequence>
<dbReference type="Proteomes" id="UP000429555">
    <property type="component" value="Unassembled WGS sequence"/>
</dbReference>
<keyword evidence="2" id="KW-1185">Reference proteome</keyword>
<evidence type="ECO:0000313" key="2">
    <source>
        <dbReference type="Proteomes" id="UP000429555"/>
    </source>
</evidence>
<dbReference type="AlphaFoldDB" id="A0A6I4KTV2"/>
<dbReference type="RefSeq" id="WP_160343055.1">
    <property type="nucleotide sequence ID" value="NZ_WKJZ01000001.1"/>
</dbReference>
<gene>
    <name evidence="1" type="ORF">GJV18_02020</name>
</gene>
<organism evidence="1 2">
    <name type="scientific">Pseudomonas xionganensis</name>
    <dbReference type="NCBI Taxonomy" id="2654845"/>
    <lineage>
        <taxon>Bacteria</taxon>
        <taxon>Pseudomonadati</taxon>
        <taxon>Pseudomonadota</taxon>
        <taxon>Gammaproteobacteria</taxon>
        <taxon>Pseudomonadales</taxon>
        <taxon>Pseudomonadaceae</taxon>
        <taxon>Pseudomonas</taxon>
    </lineage>
</organism>
<dbReference type="EMBL" id="WKJZ01000001">
    <property type="protein sequence ID" value="MVW74082.1"/>
    <property type="molecule type" value="Genomic_DNA"/>
</dbReference>